<accession>A0ABX7WS67</accession>
<gene>
    <name evidence="3" type="ORF">J9253_13595</name>
</gene>
<organism evidence="3 4">
    <name type="scientific">Thiothrix litoralis</name>
    <dbReference type="NCBI Taxonomy" id="2891210"/>
    <lineage>
        <taxon>Bacteria</taxon>
        <taxon>Pseudomonadati</taxon>
        <taxon>Pseudomonadota</taxon>
        <taxon>Gammaproteobacteria</taxon>
        <taxon>Thiotrichales</taxon>
        <taxon>Thiotrichaceae</taxon>
        <taxon>Thiothrix</taxon>
    </lineage>
</organism>
<evidence type="ECO:0000313" key="3">
    <source>
        <dbReference type="EMBL" id="QTR45038.1"/>
    </source>
</evidence>
<dbReference type="InterPro" id="IPR041657">
    <property type="entry name" value="HTH_17"/>
</dbReference>
<keyword evidence="4" id="KW-1185">Reference proteome</keyword>
<feature type="domain" description="Helix-turn-helix" evidence="2">
    <location>
        <begin position="6"/>
        <end position="54"/>
    </location>
</feature>
<dbReference type="NCBIfam" id="TIGR01764">
    <property type="entry name" value="excise"/>
    <property type="match status" value="1"/>
</dbReference>
<evidence type="ECO:0000259" key="1">
    <source>
        <dbReference type="Pfam" id="PF12727"/>
    </source>
</evidence>
<sequence>MNQTTYMSVKQVADYLHLNEKKVYELVRDNQIPATKVTGKWLFPRTLVDRWLTESSYNGLLSDRLSIVGSDDPLLYRVAMAYTNAVGPNALVSYFPTGTSMGLKLLHMRRADACCLHWGPNEESGLRHPALLRQFRQADLWVLVHLYRREQGLMIHPEALERVGDDKQQIFRQPLRWVERQQGAGSQRFLMEVLSRENLNVDDLDMRQIAYSEREAAALVSMREADIAPGAKAAAQENGLAFISYGWESFDIALPRNIWFRHLFQGLLQRLRSDVTQRMVLTYEGYDLSETGKLLWGED</sequence>
<dbReference type="InterPro" id="IPR010093">
    <property type="entry name" value="SinI_DNA-bd"/>
</dbReference>
<protein>
    <submittedName>
        <fullName evidence="3">Helix-turn-helix transcriptional regulator</fullName>
    </submittedName>
</protein>
<dbReference type="Pfam" id="PF12727">
    <property type="entry name" value="PBP_like"/>
    <property type="match status" value="1"/>
</dbReference>
<dbReference type="Pfam" id="PF12728">
    <property type="entry name" value="HTH_17"/>
    <property type="match status" value="1"/>
</dbReference>
<dbReference type="PANTHER" id="PTHR38431:SF1">
    <property type="entry name" value="BLL2305 PROTEIN"/>
    <property type="match status" value="1"/>
</dbReference>
<evidence type="ECO:0000259" key="2">
    <source>
        <dbReference type="Pfam" id="PF12728"/>
    </source>
</evidence>
<feature type="domain" description="PBP" evidence="1">
    <location>
        <begin position="88"/>
        <end position="271"/>
    </location>
</feature>
<dbReference type="PANTHER" id="PTHR38431">
    <property type="entry name" value="BLL2305 PROTEIN"/>
    <property type="match status" value="1"/>
</dbReference>
<dbReference type="RefSeq" id="WP_210221471.1">
    <property type="nucleotide sequence ID" value="NZ_CP072801.1"/>
</dbReference>
<reference evidence="3 4" key="1">
    <citation type="submission" date="2021-04" db="EMBL/GenBank/DDBJ databases">
        <title>Genomics, taxonomy and metabolism of representatives of sulfur bacteria of the genus Thiothrix: Thiothrix fructosivorans QT, Thiothrix unzii A1T and three new species, Thiothrix subterranea sp. nov., Thiothrix litoralis sp. nov. and 'Candidatus Thiothrix anitrata' sp. nov.</title>
        <authorList>
            <person name="Ravin N.V."/>
            <person name="Smolyakov D."/>
            <person name="Rudenko T.S."/>
            <person name="Mardanov A.V."/>
            <person name="Beletsky A.V."/>
            <person name="Markov N.D."/>
            <person name="Fomenkov A.I."/>
            <person name="Roberts R.J."/>
            <person name="Karnachuk O.V."/>
            <person name="Novikov A."/>
            <person name="Grabovich M.Y."/>
        </authorList>
    </citation>
    <scope>NUCLEOTIDE SEQUENCE [LARGE SCALE GENOMIC DNA]</scope>
    <source>
        <strain evidence="3 4">AS</strain>
    </source>
</reference>
<dbReference type="InterPro" id="IPR024370">
    <property type="entry name" value="PBP_domain"/>
</dbReference>
<dbReference type="Proteomes" id="UP000672039">
    <property type="component" value="Chromosome"/>
</dbReference>
<dbReference type="EMBL" id="CP072801">
    <property type="protein sequence ID" value="QTR45038.1"/>
    <property type="molecule type" value="Genomic_DNA"/>
</dbReference>
<proteinExistence type="predicted"/>
<evidence type="ECO:0000313" key="4">
    <source>
        <dbReference type="Proteomes" id="UP000672039"/>
    </source>
</evidence>
<name>A0ABX7WS67_9GAMM</name>